<dbReference type="PANTHER" id="PTHR46123:SF7">
    <property type="entry name" value="DOUBLE HOMEOBOX PROTEIN A"/>
    <property type="match status" value="1"/>
</dbReference>
<evidence type="ECO:0000256" key="2">
    <source>
        <dbReference type="ARBA" id="ARBA00023125"/>
    </source>
</evidence>
<feature type="region of interest" description="Disordered" evidence="7">
    <location>
        <begin position="163"/>
        <end position="188"/>
    </location>
</feature>
<protein>
    <recommendedName>
        <fullName evidence="8">Homeobox domain-containing protein</fullName>
    </recommendedName>
</protein>
<evidence type="ECO:0000256" key="6">
    <source>
        <dbReference type="RuleBase" id="RU000682"/>
    </source>
</evidence>
<keyword evidence="4 5" id="KW-0539">Nucleus</keyword>
<keyword evidence="10" id="KW-1185">Reference proteome</keyword>
<gene>
    <name evidence="9" type="ORF">E2I00_009161</name>
</gene>
<feature type="DNA-binding region" description="Homeobox" evidence="5">
    <location>
        <begin position="15"/>
        <end position="74"/>
    </location>
</feature>
<dbReference type="GO" id="GO:0005634">
    <property type="term" value="C:nucleus"/>
    <property type="evidence" value="ECO:0007669"/>
    <property type="project" value="UniProtKB-SubCell"/>
</dbReference>
<proteinExistence type="predicted"/>
<dbReference type="SUPFAM" id="SSF46689">
    <property type="entry name" value="Homeodomain-like"/>
    <property type="match status" value="2"/>
</dbReference>
<dbReference type="InterPro" id="IPR051306">
    <property type="entry name" value="Homeobox_regulator"/>
</dbReference>
<evidence type="ECO:0000256" key="5">
    <source>
        <dbReference type="PROSITE-ProRule" id="PRU00108"/>
    </source>
</evidence>
<evidence type="ECO:0000256" key="1">
    <source>
        <dbReference type="ARBA" id="ARBA00004123"/>
    </source>
</evidence>
<feature type="region of interest" description="Disordered" evidence="7">
    <location>
        <begin position="70"/>
        <end position="102"/>
    </location>
</feature>
<evidence type="ECO:0000259" key="8">
    <source>
        <dbReference type="PROSITE" id="PS50071"/>
    </source>
</evidence>
<dbReference type="Gene3D" id="1.10.10.60">
    <property type="entry name" value="Homeodomain-like"/>
    <property type="match status" value="2"/>
</dbReference>
<organism evidence="9 10">
    <name type="scientific">Balaenoptera physalus</name>
    <name type="common">Fin whale</name>
    <name type="synonym">Balaena physalus</name>
    <dbReference type="NCBI Taxonomy" id="9770"/>
    <lineage>
        <taxon>Eukaryota</taxon>
        <taxon>Metazoa</taxon>
        <taxon>Chordata</taxon>
        <taxon>Craniata</taxon>
        <taxon>Vertebrata</taxon>
        <taxon>Euteleostomi</taxon>
        <taxon>Mammalia</taxon>
        <taxon>Eutheria</taxon>
        <taxon>Laurasiatheria</taxon>
        <taxon>Artiodactyla</taxon>
        <taxon>Whippomorpha</taxon>
        <taxon>Cetacea</taxon>
        <taxon>Mysticeti</taxon>
        <taxon>Balaenopteridae</taxon>
        <taxon>Balaenoptera</taxon>
    </lineage>
</organism>
<evidence type="ECO:0000313" key="9">
    <source>
        <dbReference type="EMBL" id="KAB0388443.1"/>
    </source>
</evidence>
<dbReference type="GO" id="GO:0000981">
    <property type="term" value="F:DNA-binding transcription factor activity, RNA polymerase II-specific"/>
    <property type="evidence" value="ECO:0007669"/>
    <property type="project" value="TreeGrafter"/>
</dbReference>
<feature type="compositionally biased region" description="Basic and acidic residues" evidence="7">
    <location>
        <begin position="74"/>
        <end position="102"/>
    </location>
</feature>
<dbReference type="Proteomes" id="UP000437017">
    <property type="component" value="Unassembled WGS sequence"/>
</dbReference>
<dbReference type="Pfam" id="PF00046">
    <property type="entry name" value="Homeodomain"/>
    <property type="match status" value="2"/>
</dbReference>
<evidence type="ECO:0000256" key="4">
    <source>
        <dbReference type="ARBA" id="ARBA00023242"/>
    </source>
</evidence>
<keyword evidence="2 5" id="KW-0238">DNA-binding</keyword>
<dbReference type="OrthoDB" id="6159439at2759"/>
<dbReference type="EMBL" id="SGJD01026170">
    <property type="protein sequence ID" value="KAB0388443.1"/>
    <property type="molecule type" value="Genomic_DNA"/>
</dbReference>
<comment type="caution">
    <text evidence="9">The sequence shown here is derived from an EMBL/GenBank/DDBJ whole genome shotgun (WGS) entry which is preliminary data.</text>
</comment>
<comment type="subcellular location">
    <subcellularLocation>
        <location evidence="1 5 6">Nucleus</location>
    </subcellularLocation>
</comment>
<sequence>MAQDNVSNNTIATKHRGRRTSFTEDHLKILTDTFNKTPYIGYASRQRLALETNTEEFTIQYCFQNRRTRHGFQKKSEPEEHLESSQNRDHAEEKIQSRNDRQPRIKYTWSQLHTLNKAFIGNNYPGRDSIEKLAKEIGVSESRVKVWFQNHRSSCCIQRKKEANEGLEQRQNQGQDLCDESLEGIEST</sequence>
<evidence type="ECO:0000256" key="7">
    <source>
        <dbReference type="SAM" id="MobiDB-lite"/>
    </source>
</evidence>
<feature type="DNA-binding region" description="Homeobox" evidence="5">
    <location>
        <begin position="100"/>
        <end position="153"/>
    </location>
</feature>
<reference evidence="9 10" key="1">
    <citation type="journal article" date="2019" name="PLoS ONE">
        <title>Genomic analyses reveal an absence of contemporary introgressive admixture between fin whales and blue whales, despite known hybrids.</title>
        <authorList>
            <person name="Westbury M.V."/>
            <person name="Petersen B."/>
            <person name="Lorenzen E.D."/>
        </authorList>
    </citation>
    <scope>NUCLEOTIDE SEQUENCE [LARGE SCALE GENOMIC DNA]</scope>
    <source>
        <strain evidence="9">FinWhale-01</strain>
    </source>
</reference>
<dbReference type="PANTHER" id="PTHR46123">
    <property type="entry name" value="MIX-TYPE HOMEOBOX GENE 1-RELATED"/>
    <property type="match status" value="1"/>
</dbReference>
<evidence type="ECO:0000313" key="10">
    <source>
        <dbReference type="Proteomes" id="UP000437017"/>
    </source>
</evidence>
<feature type="domain" description="Homeobox" evidence="8">
    <location>
        <begin position="13"/>
        <end position="73"/>
    </location>
</feature>
<dbReference type="InterPro" id="IPR009057">
    <property type="entry name" value="Homeodomain-like_sf"/>
</dbReference>
<dbReference type="InterPro" id="IPR001356">
    <property type="entry name" value="HD"/>
</dbReference>
<feature type="compositionally biased region" description="Acidic residues" evidence="7">
    <location>
        <begin position="177"/>
        <end position="188"/>
    </location>
</feature>
<dbReference type="CDD" id="cd00086">
    <property type="entry name" value="homeodomain"/>
    <property type="match status" value="2"/>
</dbReference>
<feature type="domain" description="Homeobox" evidence="8">
    <location>
        <begin position="98"/>
        <end position="152"/>
    </location>
</feature>
<dbReference type="PROSITE" id="PS50071">
    <property type="entry name" value="HOMEOBOX_2"/>
    <property type="match status" value="2"/>
</dbReference>
<accession>A0A643BKL9</accession>
<keyword evidence="3 5" id="KW-0371">Homeobox</keyword>
<name>A0A643BKL9_BALPH</name>
<evidence type="ECO:0000256" key="3">
    <source>
        <dbReference type="ARBA" id="ARBA00023155"/>
    </source>
</evidence>
<dbReference type="GO" id="GO:0000977">
    <property type="term" value="F:RNA polymerase II transcription regulatory region sequence-specific DNA binding"/>
    <property type="evidence" value="ECO:0007669"/>
    <property type="project" value="TreeGrafter"/>
</dbReference>
<dbReference type="SMART" id="SM00389">
    <property type="entry name" value="HOX"/>
    <property type="match status" value="2"/>
</dbReference>
<dbReference type="AlphaFoldDB" id="A0A643BKL9"/>